<dbReference type="RefSeq" id="WP_345396792.1">
    <property type="nucleotide sequence ID" value="NZ_BAABHG010000008.1"/>
</dbReference>
<accession>A0ABW5GD87</accession>
<dbReference type="EMBL" id="JBHUKU010000006">
    <property type="protein sequence ID" value="MFD2459493.1"/>
    <property type="molecule type" value="Genomic_DNA"/>
</dbReference>
<evidence type="ECO:0000256" key="1">
    <source>
        <dbReference type="SAM" id="MobiDB-lite"/>
    </source>
</evidence>
<dbReference type="Proteomes" id="UP001597419">
    <property type="component" value="Unassembled WGS sequence"/>
</dbReference>
<keyword evidence="3" id="KW-1185">Reference proteome</keyword>
<dbReference type="SUPFAM" id="SSF140453">
    <property type="entry name" value="EsxAB dimer-like"/>
    <property type="match status" value="1"/>
</dbReference>
<feature type="region of interest" description="Disordered" evidence="1">
    <location>
        <begin position="21"/>
        <end position="45"/>
    </location>
</feature>
<name>A0ABW5GD87_9PSEU</name>
<evidence type="ECO:0000313" key="2">
    <source>
        <dbReference type="EMBL" id="MFD2459493.1"/>
    </source>
</evidence>
<feature type="compositionally biased region" description="Basic and acidic residues" evidence="1">
    <location>
        <begin position="22"/>
        <end position="33"/>
    </location>
</feature>
<dbReference type="Gene3D" id="1.10.287.1060">
    <property type="entry name" value="ESAT-6-like"/>
    <property type="match status" value="1"/>
</dbReference>
<organism evidence="2 3">
    <name type="scientific">Amycolatopsis samaneae</name>
    <dbReference type="NCBI Taxonomy" id="664691"/>
    <lineage>
        <taxon>Bacteria</taxon>
        <taxon>Bacillati</taxon>
        <taxon>Actinomycetota</taxon>
        <taxon>Actinomycetes</taxon>
        <taxon>Pseudonocardiales</taxon>
        <taxon>Pseudonocardiaceae</taxon>
        <taxon>Amycolatopsis</taxon>
    </lineage>
</organism>
<comment type="caution">
    <text evidence="2">The sequence shown here is derived from an EMBL/GenBank/DDBJ whole genome shotgun (WGS) entry which is preliminary data.</text>
</comment>
<dbReference type="InterPro" id="IPR036689">
    <property type="entry name" value="ESAT-6-like_sf"/>
</dbReference>
<protein>
    <recommendedName>
        <fullName evidence="4">Excreted virulence factor EspC, type VII ESX diderm</fullName>
    </recommendedName>
</protein>
<gene>
    <name evidence="2" type="ORF">ACFSYJ_12850</name>
</gene>
<proteinExistence type="predicted"/>
<evidence type="ECO:0000313" key="3">
    <source>
        <dbReference type="Proteomes" id="UP001597419"/>
    </source>
</evidence>
<reference evidence="3" key="1">
    <citation type="journal article" date="2019" name="Int. J. Syst. Evol. Microbiol.">
        <title>The Global Catalogue of Microorganisms (GCM) 10K type strain sequencing project: providing services to taxonomists for standard genome sequencing and annotation.</title>
        <authorList>
            <consortium name="The Broad Institute Genomics Platform"/>
            <consortium name="The Broad Institute Genome Sequencing Center for Infectious Disease"/>
            <person name="Wu L."/>
            <person name="Ma J."/>
        </authorList>
    </citation>
    <scope>NUCLEOTIDE SEQUENCE [LARGE SCALE GENOMIC DNA]</scope>
    <source>
        <strain evidence="3">CGMCC 4.7643</strain>
    </source>
</reference>
<evidence type="ECO:0008006" key="4">
    <source>
        <dbReference type="Google" id="ProtNLM"/>
    </source>
</evidence>
<sequence>MPDGGYKANSEAMLTAQTALERAAEKTSGKADKVAPTPLTAKDFGRVHGDAFTGYQKGIEAIGAAMKGYAGQLTQLGGGVGTAATRYSSADEQQANAAKKAGN</sequence>